<reference evidence="8" key="1">
    <citation type="journal article" date="2006" name="Nature">
        <title>Deciphering the evolution and metabolism of an anammox bacterium from a community genome.</title>
        <authorList>
            <person name="Strous M."/>
            <person name="Pelletier E."/>
            <person name="Mangenot S."/>
            <person name="Rattei T."/>
            <person name="Lehner A."/>
            <person name="Taylor M.W."/>
            <person name="Horn M."/>
            <person name="Daims H."/>
            <person name="Bartol-Mavel D."/>
            <person name="Wincker P."/>
            <person name="Barbe V."/>
            <person name="Fonknechten N."/>
            <person name="Vallenet D."/>
            <person name="Segurens B."/>
            <person name="Schenowitz-Truong C."/>
            <person name="Medigue C."/>
            <person name="Collingro A."/>
            <person name="Snel B."/>
            <person name="Dutilh B.E."/>
            <person name="OpDenCamp H.J.M."/>
            <person name="vanDerDrift C."/>
            <person name="Cirpus I."/>
            <person name="vanDePas-Schoonen K.T."/>
            <person name="Harhangi H.R."/>
            <person name="vanNiftrik L."/>
            <person name="Schmid M."/>
            <person name="Keltjens J."/>
            <person name="vanDeVossenberg J."/>
            <person name="Kartal B."/>
            <person name="Meier H."/>
            <person name="Frishman D."/>
            <person name="Huynen M.A."/>
            <person name="Mewes H."/>
            <person name="Weissenbach J."/>
            <person name="Jetten M.S.M."/>
            <person name="Wagner M."/>
            <person name="LePaslier D."/>
        </authorList>
    </citation>
    <scope>NUCLEOTIDE SEQUENCE</scope>
</reference>
<keyword evidence="4" id="KW-0175">Coiled coil</keyword>
<feature type="region of interest" description="Disordered" evidence="5">
    <location>
        <begin position="291"/>
        <end position="339"/>
    </location>
</feature>
<evidence type="ECO:0000313" key="9">
    <source>
        <dbReference type="EMBL" id="QII13526.1"/>
    </source>
</evidence>
<evidence type="ECO:0000313" key="8">
    <source>
        <dbReference type="EMBL" id="CAJ71988.1"/>
    </source>
</evidence>
<comment type="similarity">
    <text evidence="2">Belongs to the methyl-accepting chemotaxis (MCP) protein family.</text>
</comment>
<proteinExistence type="inferred from homology"/>
<dbReference type="GO" id="GO:0006935">
    <property type="term" value="P:chemotaxis"/>
    <property type="evidence" value="ECO:0007669"/>
    <property type="project" value="InterPro"/>
</dbReference>
<dbReference type="Pfam" id="PF11845">
    <property type="entry name" value="Tll0287-like"/>
    <property type="match status" value="1"/>
</dbReference>
<dbReference type="SUPFAM" id="SSF58104">
    <property type="entry name" value="Methyl-accepting chemotaxis protein (MCP) signaling domain"/>
    <property type="match status" value="1"/>
</dbReference>
<keyword evidence="6" id="KW-0812">Transmembrane</keyword>
<keyword evidence="1" id="KW-0488">Methylation</keyword>
<accession>Q1PXN8</accession>
<feature type="domain" description="Methyl-accepting transducer" evidence="7">
    <location>
        <begin position="269"/>
        <end position="498"/>
    </location>
</feature>
<evidence type="ECO:0000256" key="5">
    <source>
        <dbReference type="SAM" id="MobiDB-lite"/>
    </source>
</evidence>
<feature type="compositionally biased region" description="Basic and acidic residues" evidence="5">
    <location>
        <begin position="561"/>
        <end position="573"/>
    </location>
</feature>
<feature type="compositionally biased region" description="Polar residues" evidence="5">
    <location>
        <begin position="299"/>
        <end position="315"/>
    </location>
</feature>
<dbReference type="CDD" id="cd11386">
    <property type="entry name" value="MCP_signal"/>
    <property type="match status" value="1"/>
</dbReference>
<keyword evidence="3" id="KW-0807">Transducer</keyword>
<evidence type="ECO:0000259" key="7">
    <source>
        <dbReference type="PROSITE" id="PS50111"/>
    </source>
</evidence>
<dbReference type="Gene3D" id="1.10.287.950">
    <property type="entry name" value="Methyl-accepting chemotaxis protein"/>
    <property type="match status" value="1"/>
</dbReference>
<protein>
    <submittedName>
        <fullName evidence="9">Methyl-accepting chemotaxis protein-like protein</fullName>
    </submittedName>
    <submittedName>
        <fullName evidence="8">Strongly similar to Methyl-accepting chemotaxis protein</fullName>
    </submittedName>
</protein>
<dbReference type="GO" id="GO:0007165">
    <property type="term" value="P:signal transduction"/>
    <property type="evidence" value="ECO:0007669"/>
    <property type="project" value="UniProtKB-KW"/>
</dbReference>
<dbReference type="EMBL" id="CP049055">
    <property type="protein sequence ID" value="QII13526.1"/>
    <property type="molecule type" value="Genomic_DNA"/>
</dbReference>
<evidence type="ECO:0000256" key="3">
    <source>
        <dbReference type="PROSITE-ProRule" id="PRU00284"/>
    </source>
</evidence>
<organism evidence="8">
    <name type="scientific">Kuenenia stuttgartiensis</name>
    <dbReference type="NCBI Taxonomy" id="174633"/>
    <lineage>
        <taxon>Bacteria</taxon>
        <taxon>Pseudomonadati</taxon>
        <taxon>Planctomycetota</taxon>
        <taxon>Candidatus Brocadiia</taxon>
        <taxon>Candidatus Brocadiales</taxon>
        <taxon>Candidatus Brocadiaceae</taxon>
        <taxon>Candidatus Kuenenia</taxon>
    </lineage>
</organism>
<dbReference type="OrthoDB" id="9772755at2"/>
<feature type="coiled-coil region" evidence="4">
    <location>
        <begin position="46"/>
        <end position="73"/>
    </location>
</feature>
<dbReference type="InterPro" id="IPR004090">
    <property type="entry name" value="Chemotax_Me-accpt_rcpt"/>
</dbReference>
<dbReference type="AlphaFoldDB" id="Q1PXN8"/>
<dbReference type="Pfam" id="PF00015">
    <property type="entry name" value="MCPsignal"/>
    <property type="match status" value="1"/>
</dbReference>
<dbReference type="GO" id="GO:0004888">
    <property type="term" value="F:transmembrane signaling receptor activity"/>
    <property type="evidence" value="ECO:0007669"/>
    <property type="project" value="InterPro"/>
</dbReference>
<dbReference type="InterPro" id="IPR004089">
    <property type="entry name" value="MCPsignal_dom"/>
</dbReference>
<dbReference type="InterPro" id="IPR051310">
    <property type="entry name" value="MCP_chemotaxis"/>
</dbReference>
<gene>
    <name evidence="8" type="primary">mcp</name>
    <name evidence="9" type="ORF">KsCSTR_41470</name>
    <name evidence="8" type="ORF">kustc1243</name>
</gene>
<dbReference type="EMBL" id="CT573073">
    <property type="protein sequence ID" value="CAJ71988.1"/>
    <property type="molecule type" value="Genomic_DNA"/>
</dbReference>
<reference evidence="8" key="2">
    <citation type="submission" date="2006-01" db="EMBL/GenBank/DDBJ databases">
        <authorList>
            <person name="Genoscope"/>
        </authorList>
    </citation>
    <scope>NUCLEOTIDE SEQUENCE</scope>
</reference>
<feature type="region of interest" description="Disordered" evidence="5">
    <location>
        <begin position="546"/>
        <end position="584"/>
    </location>
</feature>
<sequence>MLNIIKIFQKKGIIMFGKMTIMTRLIVTIVISIAIGSGILSVIVMKREKAQMLEEVKKEARMAANQLMSVRQVIATKQQAINNDSKGNFEFKGVIPAVVGREVAEHFSQTTIYKMKQTSLQYRNPSNKPDAWETRQLERFAANPDLKEISEITIEDWNLGAASQIFRLMVPLKITEACLVCHGYPETSPTGDGKDISGRQMEGYKLGEIRGGISVVAPMDSINAAIAANRNFSILGNGIFVLLISGVVFFVTKGVVSLLKRTVNHLNAGAEEVAAASSQISSSSQSLADGASQQAASVEETSASIEEMSSMTAKNADNAEEASHLTVKAKSSAEEGHETMKSLQTIMRELHGGNNQILAIIKSIDEIAFQTNLLALNAAVEAARAGEHGKGFAVVADEVRNLAQRCATASKETADLINARVQSNDNALKITEVFAEKLKEIATDTKKVADLMGEISAASREQSEGVGQIGKAMTSIDNVTQQNAANAEQMASASEELSSQSVNLREVVLELAAQVGGIREEAMEPEVKKKTSLKKEITYHRRPALEAYKAGGSKGRKHVRKNDEGESGKKPEDIIPMDGEFSDF</sequence>
<dbReference type="InterPro" id="IPR021796">
    <property type="entry name" value="Tll0287-like_dom"/>
</dbReference>
<name>Q1PXN8_KUEST</name>
<dbReference type="PRINTS" id="PR00260">
    <property type="entry name" value="CHEMTRNSDUCR"/>
</dbReference>
<evidence type="ECO:0000256" key="1">
    <source>
        <dbReference type="ARBA" id="ARBA00022481"/>
    </source>
</evidence>
<keyword evidence="6" id="KW-1133">Transmembrane helix</keyword>
<dbReference type="PANTHER" id="PTHR43531">
    <property type="entry name" value="PROTEIN ICFG"/>
    <property type="match status" value="1"/>
</dbReference>
<evidence type="ECO:0000313" key="10">
    <source>
        <dbReference type="Proteomes" id="UP000501926"/>
    </source>
</evidence>
<dbReference type="GO" id="GO:0005886">
    <property type="term" value="C:plasma membrane"/>
    <property type="evidence" value="ECO:0007669"/>
    <property type="project" value="TreeGrafter"/>
</dbReference>
<dbReference type="PANTHER" id="PTHR43531:SF14">
    <property type="entry name" value="METHYL-ACCEPTING CHEMOTAXIS PROTEIN I-RELATED"/>
    <property type="match status" value="1"/>
</dbReference>
<evidence type="ECO:0000256" key="4">
    <source>
        <dbReference type="SAM" id="Coils"/>
    </source>
</evidence>
<evidence type="ECO:0000256" key="6">
    <source>
        <dbReference type="SAM" id="Phobius"/>
    </source>
</evidence>
<reference evidence="9 10" key="3">
    <citation type="submission" date="2020-02" db="EMBL/GenBank/DDBJ databases">
        <title>Newly sequenced genome of strain CSTR1 showed variability in Candidatus Kuenenia stuttgartiensis genomes.</title>
        <authorList>
            <person name="Ding C."/>
            <person name="Adrian L."/>
        </authorList>
    </citation>
    <scope>NUCLEOTIDE SEQUENCE [LARGE SCALE GENOMIC DNA]</scope>
    <source>
        <strain evidence="9 10">CSTR1</strain>
    </source>
</reference>
<feature type="transmembrane region" description="Helical" evidence="6">
    <location>
        <begin position="21"/>
        <end position="45"/>
    </location>
</feature>
<dbReference type="Proteomes" id="UP000501926">
    <property type="component" value="Chromosome"/>
</dbReference>
<feature type="transmembrane region" description="Helical" evidence="6">
    <location>
        <begin position="232"/>
        <end position="251"/>
    </location>
</feature>
<keyword evidence="6" id="KW-0472">Membrane</keyword>
<dbReference type="SMART" id="SM00283">
    <property type="entry name" value="MA"/>
    <property type="match status" value="1"/>
</dbReference>
<dbReference type="PROSITE" id="PS50111">
    <property type="entry name" value="CHEMOTAXIS_TRANSDUC_2"/>
    <property type="match status" value="1"/>
</dbReference>
<evidence type="ECO:0000256" key="2">
    <source>
        <dbReference type="ARBA" id="ARBA00029447"/>
    </source>
</evidence>